<feature type="transmembrane region" description="Helical" evidence="2">
    <location>
        <begin position="73"/>
        <end position="95"/>
    </location>
</feature>
<sequence>MSASFPPPSAHPDPYAGQSGPYAGPPAVGAPTSYGAPAAYGAPSPYGASAAYGASSAFGTSPMPAPRAAGMNLWLAGGLGVVIGGLLGVLLAWLLPMLFFMVLGFGAFGPVDGPMTSPSRVDVAADGSVSGEALAQALMDSGWYEDMTCPATPKVATDVTAICTGTDGFMDLRVVVVFRGDSGSFSVADLFE</sequence>
<dbReference type="AlphaFoldDB" id="A0A2T0UJJ8"/>
<evidence type="ECO:0000313" key="3">
    <source>
        <dbReference type="EMBL" id="PRY58119.1"/>
    </source>
</evidence>
<dbReference type="EMBL" id="PVTI01000013">
    <property type="protein sequence ID" value="PRY58119.1"/>
    <property type="molecule type" value="Genomic_DNA"/>
</dbReference>
<reference evidence="3 4" key="1">
    <citation type="submission" date="2018-03" db="EMBL/GenBank/DDBJ databases">
        <title>Genomic Encyclopedia of Archaeal and Bacterial Type Strains, Phase II (KMG-II): from individual species to whole genera.</title>
        <authorList>
            <person name="Goeker M."/>
        </authorList>
    </citation>
    <scope>NUCLEOTIDE SEQUENCE [LARGE SCALE GENOMIC DNA]</scope>
    <source>
        <strain evidence="3 4">ATCC BAA-1496</strain>
    </source>
</reference>
<accession>A0A2T0UJJ8</accession>
<feature type="region of interest" description="Disordered" evidence="1">
    <location>
        <begin position="1"/>
        <end position="23"/>
    </location>
</feature>
<gene>
    <name evidence="3" type="ORF">BCF74_11342</name>
</gene>
<keyword evidence="2" id="KW-0812">Transmembrane</keyword>
<organism evidence="3 4">
    <name type="scientific">Knoellia remsis</name>
    <dbReference type="NCBI Taxonomy" id="407159"/>
    <lineage>
        <taxon>Bacteria</taxon>
        <taxon>Bacillati</taxon>
        <taxon>Actinomycetota</taxon>
        <taxon>Actinomycetes</taxon>
        <taxon>Micrococcales</taxon>
        <taxon>Intrasporangiaceae</taxon>
        <taxon>Knoellia</taxon>
    </lineage>
</organism>
<keyword evidence="2" id="KW-0472">Membrane</keyword>
<comment type="caution">
    <text evidence="3">The sequence shown here is derived from an EMBL/GenBank/DDBJ whole genome shotgun (WGS) entry which is preliminary data.</text>
</comment>
<evidence type="ECO:0000313" key="4">
    <source>
        <dbReference type="Proteomes" id="UP000237822"/>
    </source>
</evidence>
<evidence type="ECO:0000256" key="1">
    <source>
        <dbReference type="SAM" id="MobiDB-lite"/>
    </source>
</evidence>
<dbReference type="RefSeq" id="WP_146132916.1">
    <property type="nucleotide sequence ID" value="NZ_PVTI01000013.1"/>
</dbReference>
<dbReference type="Proteomes" id="UP000237822">
    <property type="component" value="Unassembled WGS sequence"/>
</dbReference>
<protein>
    <recommendedName>
        <fullName evidence="5">DUF4333 domain-containing protein</fullName>
    </recommendedName>
</protein>
<name>A0A2T0UJJ8_9MICO</name>
<keyword evidence="4" id="KW-1185">Reference proteome</keyword>
<evidence type="ECO:0000256" key="2">
    <source>
        <dbReference type="SAM" id="Phobius"/>
    </source>
</evidence>
<proteinExistence type="predicted"/>
<keyword evidence="2" id="KW-1133">Transmembrane helix</keyword>
<dbReference type="OrthoDB" id="4843799at2"/>
<feature type="compositionally biased region" description="Pro residues" evidence="1">
    <location>
        <begin position="1"/>
        <end position="11"/>
    </location>
</feature>
<evidence type="ECO:0008006" key="5">
    <source>
        <dbReference type="Google" id="ProtNLM"/>
    </source>
</evidence>